<evidence type="ECO:0000313" key="8">
    <source>
        <dbReference type="Proteomes" id="UP000593892"/>
    </source>
</evidence>
<dbReference type="Proteomes" id="UP000593892">
    <property type="component" value="Chromosome"/>
</dbReference>
<dbReference type="RefSeq" id="WP_194449116.1">
    <property type="nucleotide sequence ID" value="NZ_CP063849.1"/>
</dbReference>
<feature type="transmembrane region" description="Helical" evidence="5">
    <location>
        <begin position="38"/>
        <end position="58"/>
    </location>
</feature>
<evidence type="ECO:0000256" key="3">
    <source>
        <dbReference type="ARBA" id="ARBA00022989"/>
    </source>
</evidence>
<evidence type="ECO:0000256" key="4">
    <source>
        <dbReference type="ARBA" id="ARBA00023136"/>
    </source>
</evidence>
<feature type="transmembrane region" description="Helical" evidence="5">
    <location>
        <begin position="361"/>
        <end position="383"/>
    </location>
</feature>
<gene>
    <name evidence="7" type="ORF">IRI77_32595</name>
</gene>
<dbReference type="KEGG" id="pfer:IRI77_32595"/>
<dbReference type="InterPro" id="IPR011701">
    <property type="entry name" value="MFS"/>
</dbReference>
<dbReference type="Pfam" id="PF07690">
    <property type="entry name" value="MFS_1"/>
    <property type="match status" value="2"/>
</dbReference>
<feature type="domain" description="Major facilitator superfamily (MFS) profile" evidence="6">
    <location>
        <begin position="1"/>
        <end position="387"/>
    </location>
</feature>
<protein>
    <submittedName>
        <fullName evidence="7">MFS transporter</fullName>
    </submittedName>
</protein>
<dbReference type="EMBL" id="CP063849">
    <property type="protein sequence ID" value="QOY87447.1"/>
    <property type="molecule type" value="Genomic_DNA"/>
</dbReference>
<feature type="transmembrane region" description="Helical" evidence="5">
    <location>
        <begin position="153"/>
        <end position="174"/>
    </location>
</feature>
<dbReference type="PROSITE" id="PS50850">
    <property type="entry name" value="MFS"/>
    <property type="match status" value="1"/>
</dbReference>
<dbReference type="Gene3D" id="1.20.1250.20">
    <property type="entry name" value="MFS general substrate transporter like domains"/>
    <property type="match status" value="2"/>
</dbReference>
<feature type="transmembrane region" description="Helical" evidence="5">
    <location>
        <begin position="296"/>
        <end position="317"/>
    </location>
</feature>
<dbReference type="GO" id="GO:0016020">
    <property type="term" value="C:membrane"/>
    <property type="evidence" value="ECO:0007669"/>
    <property type="project" value="UniProtKB-SubCell"/>
</dbReference>
<keyword evidence="2 5" id="KW-0812">Transmembrane</keyword>
<accession>A0A7S7NPL1</accession>
<keyword evidence="4 5" id="KW-0472">Membrane</keyword>
<comment type="subcellular location">
    <subcellularLocation>
        <location evidence="1">Membrane</location>
        <topology evidence="1">Multi-pass membrane protein</topology>
    </subcellularLocation>
</comment>
<evidence type="ECO:0000259" key="6">
    <source>
        <dbReference type="PROSITE" id="PS50850"/>
    </source>
</evidence>
<dbReference type="SUPFAM" id="SSF103473">
    <property type="entry name" value="MFS general substrate transporter"/>
    <property type="match status" value="1"/>
</dbReference>
<evidence type="ECO:0000256" key="2">
    <source>
        <dbReference type="ARBA" id="ARBA00022692"/>
    </source>
</evidence>
<dbReference type="PANTHER" id="PTHR11662">
    <property type="entry name" value="SOLUTE CARRIER FAMILY 17"/>
    <property type="match status" value="1"/>
</dbReference>
<dbReference type="AlphaFoldDB" id="A0A7S7NPL1"/>
<reference evidence="7 8" key="1">
    <citation type="submission" date="2020-10" db="EMBL/GenBank/DDBJ databases">
        <title>Complete genome sequence of Paludibaculum fermentans P105T, a facultatively anaerobic acidobacterium capable of dissimilatory Fe(III) reduction.</title>
        <authorList>
            <person name="Dedysh S.N."/>
            <person name="Beletsky A.V."/>
            <person name="Kulichevskaya I.S."/>
            <person name="Mardanov A.V."/>
            <person name="Ravin N.V."/>
        </authorList>
    </citation>
    <scope>NUCLEOTIDE SEQUENCE [LARGE SCALE GENOMIC DNA]</scope>
    <source>
        <strain evidence="7 8">P105</strain>
    </source>
</reference>
<organism evidence="7 8">
    <name type="scientific">Paludibaculum fermentans</name>
    <dbReference type="NCBI Taxonomy" id="1473598"/>
    <lineage>
        <taxon>Bacteria</taxon>
        <taxon>Pseudomonadati</taxon>
        <taxon>Acidobacteriota</taxon>
        <taxon>Terriglobia</taxon>
        <taxon>Bryobacterales</taxon>
        <taxon>Bryobacteraceae</taxon>
        <taxon>Paludibaculum</taxon>
    </lineage>
</organism>
<evidence type="ECO:0000256" key="1">
    <source>
        <dbReference type="ARBA" id="ARBA00004141"/>
    </source>
</evidence>
<feature type="transmembrane region" description="Helical" evidence="5">
    <location>
        <begin position="70"/>
        <end position="94"/>
    </location>
</feature>
<sequence length="393" mass="42929">MLLLLAVSVLINYMDRGNLGIAAPQLTKELGLRDSQMGFLLAAFFWTYALFQIVAGWLVDRYDVARVYALGFLVWSAATLAMGMVTGFAALVAFRLLLGIGESVAYPAYSKILSKGFKEEERGLANGIIDAATKFGPAVGVLLGGWMIGIYGWRWFFILTGGLSLAWLVPWLYYSPRDTTAGQQKQEGPGWLDLVASRSAWATFIGLFCFNYNWYLLLTWLPSFLIRERHFTMGMMSIYNAFPLCVTAVCTITAGWISDRMIAKGAEVVPLRRNFMIAGLLLTAIMLPFATVPSHILSMTFLVLAFCGLGLYTSNCWALSQNLAGAGASGKWTGLQNAVGNLGGVVAPVVTGYLVERTGTFLAAFLTSSAVLLAGVLIYMFMLQVPPKSRTLR</sequence>
<feature type="transmembrane region" description="Helical" evidence="5">
    <location>
        <begin position="338"/>
        <end position="355"/>
    </location>
</feature>
<name>A0A7S7NPL1_PALFE</name>
<evidence type="ECO:0000256" key="5">
    <source>
        <dbReference type="SAM" id="Phobius"/>
    </source>
</evidence>
<proteinExistence type="predicted"/>
<dbReference type="InterPro" id="IPR020846">
    <property type="entry name" value="MFS_dom"/>
</dbReference>
<keyword evidence="3 5" id="KW-1133">Transmembrane helix</keyword>
<dbReference type="GO" id="GO:0022857">
    <property type="term" value="F:transmembrane transporter activity"/>
    <property type="evidence" value="ECO:0007669"/>
    <property type="project" value="InterPro"/>
</dbReference>
<evidence type="ECO:0000313" key="7">
    <source>
        <dbReference type="EMBL" id="QOY87447.1"/>
    </source>
</evidence>
<feature type="transmembrane region" description="Helical" evidence="5">
    <location>
        <begin position="195"/>
        <end position="217"/>
    </location>
</feature>
<dbReference type="InterPro" id="IPR036259">
    <property type="entry name" value="MFS_trans_sf"/>
</dbReference>
<dbReference type="CDD" id="cd17319">
    <property type="entry name" value="MFS_ExuT_GudP_like"/>
    <property type="match status" value="1"/>
</dbReference>
<dbReference type="PANTHER" id="PTHR11662:SF399">
    <property type="entry name" value="FI19708P1-RELATED"/>
    <property type="match status" value="1"/>
</dbReference>
<feature type="transmembrane region" description="Helical" evidence="5">
    <location>
        <begin position="237"/>
        <end position="258"/>
    </location>
</feature>
<dbReference type="InterPro" id="IPR050382">
    <property type="entry name" value="MFS_Na/Anion_cotransporter"/>
</dbReference>
<keyword evidence="8" id="KW-1185">Reference proteome</keyword>